<evidence type="ECO:0000313" key="3">
    <source>
        <dbReference type="Proteomes" id="UP000664534"/>
    </source>
</evidence>
<dbReference type="InterPro" id="IPR021858">
    <property type="entry name" value="Fun_TF"/>
</dbReference>
<comment type="caution">
    <text evidence="2">The sequence shown here is derived from an EMBL/GenBank/DDBJ whole genome shotgun (WGS) entry which is preliminary data.</text>
</comment>
<sequence>MSAEPSSGWSTELSSGSGEIALPRFSFVQQSENVNASKTRRAVRSHAMKAVRRQQRQENVRTFRLKWPEEQSSGKESQLRWPEEQSSASEGRQKRPQLERHIQGGTDGENILSRSSLLWPLGLTGKLDECDPLQMDSQRDQINIPADRPSEGIESSFSDKRQPSSQYIILRPTREVTRAGNNPRTFLSAGRTDPFQTYPLYANRAISELIDHYVTVMPAAFYGVRCRKPCHIELFRIAISHQASTHAMAAYASKSLDFLHCSDASQPTLDHTMRAVQGVNQSLLATTQSQDGRNDGVILSIAMLAFAELRFGRNDIARQHWIGLREVVRYRGGLNSIQCNHFLKAILAWNTTVWSASRYSGSLGSPNLPSLVAPETSAGLRAACDDFIAFFYKLNDSAYSHTVYSDPNDSSHTAYPYKNSPNAHKLSLFAPGTPLYRLLSPNPDSSLGLSNQRAWDACQMPCLLYINAVLLEYANGPYLIDDFFCKLINAVYEDNLNVCVSPEHLFVRLLLGYEGEEPARDRRLYAVTRLAYVAKRLGKKSMELARGALLRNLVLSDGPTRTERLFLWDPVVLEAEILRD</sequence>
<proteinExistence type="predicted"/>
<organism evidence="2 3">
    <name type="scientific">Imshaugia aleurites</name>
    <dbReference type="NCBI Taxonomy" id="172621"/>
    <lineage>
        <taxon>Eukaryota</taxon>
        <taxon>Fungi</taxon>
        <taxon>Dikarya</taxon>
        <taxon>Ascomycota</taxon>
        <taxon>Pezizomycotina</taxon>
        <taxon>Lecanoromycetes</taxon>
        <taxon>OSLEUM clade</taxon>
        <taxon>Lecanoromycetidae</taxon>
        <taxon>Lecanorales</taxon>
        <taxon>Lecanorineae</taxon>
        <taxon>Parmeliaceae</taxon>
        <taxon>Imshaugia</taxon>
    </lineage>
</organism>
<evidence type="ECO:0000313" key="2">
    <source>
        <dbReference type="EMBL" id="CAF9941881.1"/>
    </source>
</evidence>
<accession>A0A8H3PI59</accession>
<dbReference type="PANTHER" id="PTHR37540">
    <property type="entry name" value="TRANSCRIPTION FACTOR (ACR-2), PUTATIVE-RELATED-RELATED"/>
    <property type="match status" value="1"/>
</dbReference>
<dbReference type="EMBL" id="CAJPDT010000160">
    <property type="protein sequence ID" value="CAF9941881.1"/>
    <property type="molecule type" value="Genomic_DNA"/>
</dbReference>
<protein>
    <submittedName>
        <fullName evidence="2">Uncharacterized protein</fullName>
    </submittedName>
</protein>
<keyword evidence="3" id="KW-1185">Reference proteome</keyword>
<dbReference type="Proteomes" id="UP000664534">
    <property type="component" value="Unassembled WGS sequence"/>
</dbReference>
<reference evidence="2" key="1">
    <citation type="submission" date="2021-03" db="EMBL/GenBank/DDBJ databases">
        <authorList>
            <person name="Tagirdzhanova G."/>
        </authorList>
    </citation>
    <scope>NUCLEOTIDE SEQUENCE</scope>
</reference>
<evidence type="ECO:0000256" key="1">
    <source>
        <dbReference type="SAM" id="MobiDB-lite"/>
    </source>
</evidence>
<dbReference type="OrthoDB" id="4158087at2759"/>
<feature type="compositionally biased region" description="Basic residues" evidence="1">
    <location>
        <begin position="38"/>
        <end position="54"/>
    </location>
</feature>
<name>A0A8H3PI59_9LECA</name>
<dbReference type="AlphaFoldDB" id="A0A8H3PI59"/>
<feature type="region of interest" description="Disordered" evidence="1">
    <location>
        <begin position="31"/>
        <end position="109"/>
    </location>
</feature>
<feature type="compositionally biased region" description="Basic and acidic residues" evidence="1">
    <location>
        <begin position="91"/>
        <end position="102"/>
    </location>
</feature>
<gene>
    <name evidence="2" type="ORF">IMSHALPRED_003080</name>
</gene>
<dbReference type="Pfam" id="PF11951">
    <property type="entry name" value="Fungal_trans_2"/>
    <property type="match status" value="1"/>
</dbReference>
<dbReference type="PANTHER" id="PTHR37540:SF10">
    <property type="entry name" value="SIGMA-70 REGION 2 FAMILY PROTEIN"/>
    <property type="match status" value="1"/>
</dbReference>
<feature type="compositionally biased region" description="Basic and acidic residues" evidence="1">
    <location>
        <begin position="55"/>
        <end position="83"/>
    </location>
</feature>